<comment type="subcellular location">
    <subcellularLocation>
        <location evidence="1">Nucleus</location>
    </subcellularLocation>
</comment>
<feature type="region of interest" description="Disordered" evidence="4">
    <location>
        <begin position="874"/>
        <end position="894"/>
    </location>
</feature>
<dbReference type="PANTHER" id="PTHR15185">
    <property type="entry name" value="BCL9"/>
    <property type="match status" value="1"/>
</dbReference>
<comment type="similarity">
    <text evidence="2">Belongs to the BCL9 family.</text>
</comment>
<feature type="compositionally biased region" description="Polar residues" evidence="4">
    <location>
        <begin position="32"/>
        <end position="41"/>
    </location>
</feature>
<evidence type="ECO:0000256" key="2">
    <source>
        <dbReference type="ARBA" id="ARBA00009200"/>
    </source>
</evidence>
<evidence type="ECO:0000256" key="3">
    <source>
        <dbReference type="ARBA" id="ARBA00023242"/>
    </source>
</evidence>
<feature type="compositionally biased region" description="Polar residues" evidence="4">
    <location>
        <begin position="806"/>
        <end position="826"/>
    </location>
</feature>
<gene>
    <name evidence="6" type="ORF">FSP39_019292</name>
</gene>
<feature type="region of interest" description="Disordered" evidence="4">
    <location>
        <begin position="955"/>
        <end position="976"/>
    </location>
</feature>
<feature type="region of interest" description="Disordered" evidence="4">
    <location>
        <begin position="762"/>
        <end position="858"/>
    </location>
</feature>
<dbReference type="EMBL" id="VSWD01000005">
    <property type="protein sequence ID" value="KAK3103446.1"/>
    <property type="molecule type" value="Genomic_DNA"/>
</dbReference>
<dbReference type="GO" id="GO:1990907">
    <property type="term" value="C:beta-catenin-TCF complex"/>
    <property type="evidence" value="ECO:0007669"/>
    <property type="project" value="TreeGrafter"/>
</dbReference>
<dbReference type="AlphaFoldDB" id="A0AA88YRX7"/>
<organism evidence="6 7">
    <name type="scientific">Pinctada imbricata</name>
    <name type="common">Atlantic pearl-oyster</name>
    <name type="synonym">Pinctada martensii</name>
    <dbReference type="NCBI Taxonomy" id="66713"/>
    <lineage>
        <taxon>Eukaryota</taxon>
        <taxon>Metazoa</taxon>
        <taxon>Spiralia</taxon>
        <taxon>Lophotrochozoa</taxon>
        <taxon>Mollusca</taxon>
        <taxon>Bivalvia</taxon>
        <taxon>Autobranchia</taxon>
        <taxon>Pteriomorphia</taxon>
        <taxon>Pterioida</taxon>
        <taxon>Pterioidea</taxon>
        <taxon>Pteriidae</taxon>
        <taxon>Pinctada</taxon>
    </lineage>
</organism>
<dbReference type="Proteomes" id="UP001186944">
    <property type="component" value="Unassembled WGS sequence"/>
</dbReference>
<evidence type="ECO:0000313" key="7">
    <source>
        <dbReference type="Proteomes" id="UP001186944"/>
    </source>
</evidence>
<feature type="region of interest" description="Disordered" evidence="4">
    <location>
        <begin position="546"/>
        <end position="651"/>
    </location>
</feature>
<dbReference type="GO" id="GO:0060070">
    <property type="term" value="P:canonical Wnt signaling pathway"/>
    <property type="evidence" value="ECO:0007669"/>
    <property type="project" value="InterPro"/>
</dbReference>
<feature type="region of interest" description="Disordered" evidence="4">
    <location>
        <begin position="375"/>
        <end position="507"/>
    </location>
</feature>
<feature type="compositionally biased region" description="Pro residues" evidence="4">
    <location>
        <begin position="878"/>
        <end position="890"/>
    </location>
</feature>
<dbReference type="GO" id="GO:0008013">
    <property type="term" value="F:beta-catenin binding"/>
    <property type="evidence" value="ECO:0007669"/>
    <property type="project" value="InterPro"/>
</dbReference>
<accession>A0AA88YRX7</accession>
<keyword evidence="7" id="KW-1185">Reference proteome</keyword>
<sequence length="1130" mass="121340">MKTAHHSPGEGPASVPTQPPSAPASRAPSRPHSQPTTGADAHFTQQQSQIFVFSTQMANEAAETVMSGQYKNILSYHMDQPSTKKFLQKHPLKISPLNGPPNAVMTRTTRPRYMGVMKGGQGFPPNSSASVAQWVQQQNAHLQEQGYNFAQNMGPHGGMMGGAGGQMRMMQDGFDLDMMGIGSHNPNILSHQKVPNENLTPEQLKRREESLTNLRKIQQMLFPEQRGQMPYGQGGGPEPGGMMPEGMRGQMMPGQEMMSPPHNMMSSQQEMMTSQNMMPSEGMMGSPNSMMGMSQFGGPGGMGPHGPRGPGSHMQNMNPAQREWYRLQHEFYMEKRRHHQQQIAQRMGQPNVEMAGGANGPPPSYYTSIAQKHGSVGINSSTSPSSNGPLGSPPLASQGFDPHDMGMFPQGRPPLSSLEQASMGPGNPGMPPGGGFDPMVQNMPPGGMMPGMGSPIHARKGQAQFHRAGNPEPFLPDIPSSQPSTAGGGLKKPPPSYAQSQKRRRSEIEEEIFKNLQPAPSPQQINYLNQFEGQELTITKQLNTAYRDPSAPNESQSHPNQFSQNHVPQSPMHVTTSKGPMSNSSQTSSIGQLSSPGPMPGPSPMSGANMRLSHFDPTPQNPSVTSTSINSSSASITSSAPPTLTSKSSMSNITSSSLADLAKGVEHLSNQMQQNMMQGGPFHSIQMQGQQAGSASSSGSVSQSNNVVCTKSSDISSHTQTTPSVNNTYVNATMSIQQLNIQSVNAPGGPNYNPSMQIQQMNMDHNNMPGGPPHNPAQGSMSTASMSQAQGGAMSAGANNSMSMNKTQFSQHQQVSTQLGGNTMMAQQQSSQQQQQQQPPPQGRPNSPGFPPNAAGSMGNANVQIQAKAPNTIQYLPANPPANQPGSGPPKRPDLEFMQRFAAPLGNVDAKAPTSKMQYYPNPQEQAIRGRMSPFSNVPGGPMGPVGMSQPMMQGNGPSGPDFPPHPMGPGSGSGMVGPADMMGSEPGPGPMGSMHPGMMPGGPESMMTSPVPWYHDNDYRQVLSHGTMIMTTDNYIQLLLSAWFFILGIATAHSALSSDTVLPNLLFMFRRKKKLKSAEDEELTLMKTVCTVCGQRRCPRHRPELNILAFQPWTHLEVTRRVDESMEEV</sequence>
<dbReference type="GO" id="GO:0003713">
    <property type="term" value="F:transcription coactivator activity"/>
    <property type="evidence" value="ECO:0007669"/>
    <property type="project" value="InterPro"/>
</dbReference>
<evidence type="ECO:0000313" key="6">
    <source>
        <dbReference type="EMBL" id="KAK3103446.1"/>
    </source>
</evidence>
<feature type="compositionally biased region" description="Polar residues" evidence="4">
    <location>
        <begin position="552"/>
        <end position="581"/>
    </location>
</feature>
<proteinExistence type="inferred from homology"/>
<name>A0AA88YRX7_PINIB</name>
<keyword evidence="3" id="KW-0539">Nucleus</keyword>
<dbReference type="InterPro" id="IPR015668">
    <property type="entry name" value="Bcl-9/Bcl-9l"/>
</dbReference>
<evidence type="ECO:0000256" key="1">
    <source>
        <dbReference type="ARBA" id="ARBA00004123"/>
    </source>
</evidence>
<dbReference type="PANTHER" id="PTHR15185:SF6">
    <property type="entry name" value="B-CELL LYMPHOMA 9 BETA-CATENIN BINDING DOMAIN-CONTAINING PROTEIN"/>
    <property type="match status" value="1"/>
</dbReference>
<evidence type="ECO:0000256" key="4">
    <source>
        <dbReference type="SAM" id="MobiDB-lite"/>
    </source>
</evidence>
<feature type="compositionally biased region" description="Low complexity" evidence="4">
    <location>
        <begin position="688"/>
        <end position="706"/>
    </location>
</feature>
<feature type="compositionally biased region" description="Low complexity" evidence="4">
    <location>
        <begin position="437"/>
        <end position="455"/>
    </location>
</feature>
<feature type="domain" description="B-cell lymphoma 9 beta-catenin binding" evidence="5">
    <location>
        <begin position="198"/>
        <end position="233"/>
    </location>
</feature>
<feature type="compositionally biased region" description="Low complexity" evidence="4">
    <location>
        <begin position="582"/>
        <end position="596"/>
    </location>
</feature>
<feature type="region of interest" description="Disordered" evidence="4">
    <location>
        <begin position="685"/>
        <end position="706"/>
    </location>
</feature>
<dbReference type="Pfam" id="PF11502">
    <property type="entry name" value="BCL9"/>
    <property type="match status" value="1"/>
</dbReference>
<comment type="caution">
    <text evidence="6">The sequence shown here is derived from an EMBL/GenBank/DDBJ whole genome shotgun (WGS) entry which is preliminary data.</text>
</comment>
<feature type="region of interest" description="Disordered" evidence="4">
    <location>
        <begin position="1"/>
        <end position="41"/>
    </location>
</feature>
<feature type="compositionally biased region" description="Low complexity" evidence="4">
    <location>
        <begin position="827"/>
        <end position="837"/>
    </location>
</feature>
<dbReference type="InterPro" id="IPR024670">
    <property type="entry name" value="BCL9_beta-catenin-bd_dom"/>
</dbReference>
<dbReference type="GO" id="GO:0045944">
    <property type="term" value="P:positive regulation of transcription by RNA polymerase II"/>
    <property type="evidence" value="ECO:0007669"/>
    <property type="project" value="TreeGrafter"/>
</dbReference>
<protein>
    <recommendedName>
        <fullName evidence="5">B-cell lymphoma 9 beta-catenin binding domain-containing protein</fullName>
    </recommendedName>
</protein>
<feature type="compositionally biased region" description="Low complexity" evidence="4">
    <location>
        <begin position="375"/>
        <end position="397"/>
    </location>
</feature>
<reference evidence="6" key="1">
    <citation type="submission" date="2019-08" db="EMBL/GenBank/DDBJ databases">
        <title>The improved chromosome-level genome for the pearl oyster Pinctada fucata martensii using PacBio sequencing and Hi-C.</title>
        <authorList>
            <person name="Zheng Z."/>
        </authorList>
    </citation>
    <scope>NUCLEOTIDE SEQUENCE</scope>
    <source>
        <strain evidence="6">ZZ-2019</strain>
        <tissue evidence="6">Adductor muscle</tissue>
    </source>
</reference>
<feature type="compositionally biased region" description="Low complexity" evidence="4">
    <location>
        <begin position="784"/>
        <end position="805"/>
    </location>
</feature>
<feature type="compositionally biased region" description="Pro residues" evidence="4">
    <location>
        <begin position="838"/>
        <end position="851"/>
    </location>
</feature>
<evidence type="ECO:0000259" key="5">
    <source>
        <dbReference type="Pfam" id="PF11502"/>
    </source>
</evidence>
<feature type="compositionally biased region" description="Low complexity" evidence="4">
    <location>
        <begin position="621"/>
        <end position="651"/>
    </location>
</feature>